<evidence type="ECO:0000313" key="2">
    <source>
        <dbReference type="Proteomes" id="UP000267821"/>
    </source>
</evidence>
<dbReference type="OrthoDB" id="5361958at2759"/>
<evidence type="ECO:0000313" key="1">
    <source>
        <dbReference type="EMBL" id="RPB27746.1"/>
    </source>
</evidence>
<sequence length="482" mass="52833">MASSFHPRYSADIHTLHLHTPYVAFSRAAIHSHAHPTQSIKANTPQPVISISQQQLTNGMWHRNNGYGSRHILDDAPFSLWDPEIHDFRFPSQLETQWIINRFHATAVTYSWPEMVIETPSPPSPISLTVASVAALFVPPGFKPRHLSVSSNIANPRIPDPIPQFRLDRWVLPSQAQQKVIYTALAAIASVTAINYIPPTIYVELDATDGRTYAQHSLPGRVGGLSTMYHHSRTVTFLNLNNQARKRLLDPGRSVQDKTNYYVEWKCLCPGVRLESAPVSTRESSGSLTMATTAGILVKSTFNTDAPRLTVANHGFLSTNNVFHPTVEGVKIGEITERFEALDIALVQLYPSISFSNLQYFEAKAPRRLLRSNAVSARVGSWCSLDSMSSGLVFARITGVKIKPAVRPSGVAIPAIELHTEHIMQLMGPTGGAVTEGICGAAIVVDEEDGGVVGFFQLGEEGGDWATCPALDDLIDRGWSVV</sequence>
<dbReference type="EMBL" id="ML121530">
    <property type="protein sequence ID" value="RPB27746.1"/>
    <property type="molecule type" value="Genomic_DNA"/>
</dbReference>
<name>A0A3N4LXX3_9PEZI</name>
<dbReference type="InParanoid" id="A0A3N4LXX3"/>
<gene>
    <name evidence="1" type="ORF">L211DRAFT_464352</name>
</gene>
<proteinExistence type="predicted"/>
<reference evidence="1 2" key="1">
    <citation type="journal article" date="2018" name="Nat. Ecol. Evol.">
        <title>Pezizomycetes genomes reveal the molecular basis of ectomycorrhizal truffle lifestyle.</title>
        <authorList>
            <person name="Murat C."/>
            <person name="Payen T."/>
            <person name="Noel B."/>
            <person name="Kuo A."/>
            <person name="Morin E."/>
            <person name="Chen J."/>
            <person name="Kohler A."/>
            <person name="Krizsan K."/>
            <person name="Balestrini R."/>
            <person name="Da Silva C."/>
            <person name="Montanini B."/>
            <person name="Hainaut M."/>
            <person name="Levati E."/>
            <person name="Barry K.W."/>
            <person name="Belfiori B."/>
            <person name="Cichocki N."/>
            <person name="Clum A."/>
            <person name="Dockter R.B."/>
            <person name="Fauchery L."/>
            <person name="Guy J."/>
            <person name="Iotti M."/>
            <person name="Le Tacon F."/>
            <person name="Lindquist E.A."/>
            <person name="Lipzen A."/>
            <person name="Malagnac F."/>
            <person name="Mello A."/>
            <person name="Molinier V."/>
            <person name="Miyauchi S."/>
            <person name="Poulain J."/>
            <person name="Riccioni C."/>
            <person name="Rubini A."/>
            <person name="Sitrit Y."/>
            <person name="Splivallo R."/>
            <person name="Traeger S."/>
            <person name="Wang M."/>
            <person name="Zifcakova L."/>
            <person name="Wipf D."/>
            <person name="Zambonelli A."/>
            <person name="Paolocci F."/>
            <person name="Nowrousian M."/>
            <person name="Ottonello S."/>
            <person name="Baldrian P."/>
            <person name="Spatafora J.W."/>
            <person name="Henrissat B."/>
            <person name="Nagy L.G."/>
            <person name="Aury J.M."/>
            <person name="Wincker P."/>
            <person name="Grigoriev I.V."/>
            <person name="Bonfante P."/>
            <person name="Martin F.M."/>
        </authorList>
    </citation>
    <scope>NUCLEOTIDE SEQUENCE [LARGE SCALE GENOMIC DNA]</scope>
    <source>
        <strain evidence="1 2">ATCC MYA-4762</strain>
    </source>
</reference>
<protein>
    <submittedName>
        <fullName evidence="1">Uncharacterized protein</fullName>
    </submittedName>
</protein>
<dbReference type="AlphaFoldDB" id="A0A3N4LXX3"/>
<organism evidence="1 2">
    <name type="scientific">Terfezia boudieri ATCC MYA-4762</name>
    <dbReference type="NCBI Taxonomy" id="1051890"/>
    <lineage>
        <taxon>Eukaryota</taxon>
        <taxon>Fungi</taxon>
        <taxon>Dikarya</taxon>
        <taxon>Ascomycota</taxon>
        <taxon>Pezizomycotina</taxon>
        <taxon>Pezizomycetes</taxon>
        <taxon>Pezizales</taxon>
        <taxon>Pezizaceae</taxon>
        <taxon>Terfezia</taxon>
    </lineage>
</organism>
<dbReference type="STRING" id="1051890.A0A3N4LXX3"/>
<accession>A0A3N4LXX3</accession>
<dbReference type="Proteomes" id="UP000267821">
    <property type="component" value="Unassembled WGS sequence"/>
</dbReference>
<keyword evidence="2" id="KW-1185">Reference proteome</keyword>